<feature type="region of interest" description="Disordered" evidence="1">
    <location>
        <begin position="58"/>
        <end position="98"/>
    </location>
</feature>
<keyword evidence="3" id="KW-1185">Reference proteome</keyword>
<dbReference type="Proteomes" id="UP001501444">
    <property type="component" value="Unassembled WGS sequence"/>
</dbReference>
<reference evidence="3" key="1">
    <citation type="journal article" date="2019" name="Int. J. Syst. Evol. Microbiol.">
        <title>The Global Catalogue of Microorganisms (GCM) 10K type strain sequencing project: providing services to taxonomists for standard genome sequencing and annotation.</title>
        <authorList>
            <consortium name="The Broad Institute Genomics Platform"/>
            <consortium name="The Broad Institute Genome Sequencing Center for Infectious Disease"/>
            <person name="Wu L."/>
            <person name="Ma J."/>
        </authorList>
    </citation>
    <scope>NUCLEOTIDE SEQUENCE [LARGE SCALE GENOMIC DNA]</scope>
    <source>
        <strain evidence="3">JCM 3272</strain>
    </source>
</reference>
<accession>A0ABP5S9Q8</accession>
<evidence type="ECO:0000313" key="3">
    <source>
        <dbReference type="Proteomes" id="UP001501444"/>
    </source>
</evidence>
<protein>
    <submittedName>
        <fullName evidence="2">Uncharacterized protein</fullName>
    </submittedName>
</protein>
<gene>
    <name evidence="2" type="ORF">GCM10010170_003080</name>
</gene>
<proteinExistence type="predicted"/>
<feature type="compositionally biased region" description="Basic and acidic residues" evidence="1">
    <location>
        <begin position="78"/>
        <end position="98"/>
    </location>
</feature>
<name>A0ABP5S9Q8_9ACTN</name>
<evidence type="ECO:0000256" key="1">
    <source>
        <dbReference type="SAM" id="MobiDB-lite"/>
    </source>
</evidence>
<comment type="caution">
    <text evidence="2">The sequence shown here is derived from an EMBL/GenBank/DDBJ whole genome shotgun (WGS) entry which is preliminary data.</text>
</comment>
<sequence length="98" mass="11281">MSSQFPRATPARTRRRRPAAPGAARTRVARHRFEADDTIPQDYRGWETCRSCRMVGAPGDGHHYGVDEPVEPPPQKYPELDPETRQLELRRLGEREDD</sequence>
<dbReference type="EMBL" id="BAAARV010000004">
    <property type="protein sequence ID" value="GAA2327411.1"/>
    <property type="molecule type" value="Genomic_DNA"/>
</dbReference>
<feature type="region of interest" description="Disordered" evidence="1">
    <location>
        <begin position="1"/>
        <end position="33"/>
    </location>
</feature>
<evidence type="ECO:0000313" key="2">
    <source>
        <dbReference type="EMBL" id="GAA2327411.1"/>
    </source>
</evidence>
<dbReference type="RefSeq" id="WP_344610349.1">
    <property type="nucleotide sequence ID" value="NZ_BAAARV010000004.1"/>
</dbReference>
<feature type="compositionally biased region" description="Low complexity" evidence="1">
    <location>
        <begin position="1"/>
        <end position="11"/>
    </location>
</feature>
<organism evidence="2 3">
    <name type="scientific">Dactylosporangium salmoneum</name>
    <dbReference type="NCBI Taxonomy" id="53361"/>
    <lineage>
        <taxon>Bacteria</taxon>
        <taxon>Bacillati</taxon>
        <taxon>Actinomycetota</taxon>
        <taxon>Actinomycetes</taxon>
        <taxon>Micromonosporales</taxon>
        <taxon>Micromonosporaceae</taxon>
        <taxon>Dactylosporangium</taxon>
    </lineage>
</organism>